<dbReference type="Proteomes" id="UP000325517">
    <property type="component" value="Chromosome"/>
</dbReference>
<keyword evidence="3" id="KW-1185">Reference proteome</keyword>
<name>A0A5J6SPM7_9BACI</name>
<dbReference type="KEGG" id="psyo:PB01_14565"/>
<organism evidence="2 3">
    <name type="scientific">Psychrobacillus glaciei</name>
    <dbReference type="NCBI Taxonomy" id="2283160"/>
    <lineage>
        <taxon>Bacteria</taxon>
        <taxon>Bacillati</taxon>
        <taxon>Bacillota</taxon>
        <taxon>Bacilli</taxon>
        <taxon>Bacillales</taxon>
        <taxon>Bacillaceae</taxon>
        <taxon>Psychrobacillus</taxon>
    </lineage>
</organism>
<sequence length="144" mass="16259">MNGGVYFMKSRITILSSIIALALALVTISCYLVVQNVGSVHQIFFPMVTAVVDSADSMEEWERISFNDKNDLTFDSIFWDKEITIHANSGSYILLRVKDVNGDLVVDEFQVSPGNSAKLDWLKNDEKYFFEIKATKGKFFINAT</sequence>
<protein>
    <submittedName>
        <fullName evidence="2">Uncharacterized protein</fullName>
    </submittedName>
</protein>
<keyword evidence="1" id="KW-0812">Transmembrane</keyword>
<evidence type="ECO:0000313" key="2">
    <source>
        <dbReference type="EMBL" id="QFF99946.1"/>
    </source>
</evidence>
<accession>A0A5J6SPM7</accession>
<keyword evidence="1" id="KW-1133">Transmembrane helix</keyword>
<reference evidence="2 3" key="1">
    <citation type="submission" date="2018-07" db="EMBL/GenBank/DDBJ databases">
        <title>Complete genome sequence of Psychrobacillus sp. PB01, isolated from iceberg, and comparative genome analysis of Psychrobacillus strains.</title>
        <authorList>
            <person name="Lee P.C."/>
        </authorList>
    </citation>
    <scope>NUCLEOTIDE SEQUENCE [LARGE SCALE GENOMIC DNA]</scope>
    <source>
        <strain evidence="2 3">PB01</strain>
    </source>
</reference>
<feature type="transmembrane region" description="Helical" evidence="1">
    <location>
        <begin position="12"/>
        <end position="34"/>
    </location>
</feature>
<proteinExistence type="predicted"/>
<evidence type="ECO:0000256" key="1">
    <source>
        <dbReference type="SAM" id="Phobius"/>
    </source>
</evidence>
<evidence type="ECO:0000313" key="3">
    <source>
        <dbReference type="Proteomes" id="UP000325517"/>
    </source>
</evidence>
<dbReference type="EMBL" id="CP031223">
    <property type="protein sequence ID" value="QFF99946.1"/>
    <property type="molecule type" value="Genomic_DNA"/>
</dbReference>
<keyword evidence="1" id="KW-0472">Membrane</keyword>
<dbReference type="AlphaFoldDB" id="A0A5J6SPM7"/>
<gene>
    <name evidence="2" type="ORF">PB01_14565</name>
</gene>